<dbReference type="GO" id="GO:0005737">
    <property type="term" value="C:cytoplasm"/>
    <property type="evidence" value="ECO:0007669"/>
    <property type="project" value="UniProtKB-SubCell"/>
</dbReference>
<evidence type="ECO:0000256" key="7">
    <source>
        <dbReference type="ARBA" id="ARBA00023160"/>
    </source>
</evidence>
<accession>A0A6N2S7B0</accession>
<dbReference type="EMBL" id="CACRSM010000002">
    <property type="protein sequence ID" value="VYS87735.1"/>
    <property type="molecule type" value="Genomic_DNA"/>
</dbReference>
<dbReference type="InterPro" id="IPR008278">
    <property type="entry name" value="4-PPantetheinyl_Trfase_dom"/>
</dbReference>
<reference evidence="10" key="1">
    <citation type="submission" date="2019-11" db="EMBL/GenBank/DDBJ databases">
        <authorList>
            <person name="Feng L."/>
        </authorList>
    </citation>
    <scope>NUCLEOTIDE SEQUENCE</scope>
    <source>
        <strain evidence="10">AodontolyticusLFYP35</strain>
    </source>
</reference>
<keyword evidence="7 8" id="KW-0275">Fatty acid biosynthesis</keyword>
<dbReference type="SUPFAM" id="SSF56214">
    <property type="entry name" value="4'-phosphopantetheinyl transferase"/>
    <property type="match status" value="1"/>
</dbReference>
<evidence type="ECO:0000256" key="2">
    <source>
        <dbReference type="ARBA" id="ARBA00022679"/>
    </source>
</evidence>
<dbReference type="GO" id="GO:0008897">
    <property type="term" value="F:holo-[acyl-carrier-protein] synthase activity"/>
    <property type="evidence" value="ECO:0007669"/>
    <property type="project" value="UniProtKB-UniRule"/>
</dbReference>
<keyword evidence="8" id="KW-0963">Cytoplasm</keyword>
<dbReference type="InterPro" id="IPR002582">
    <property type="entry name" value="ACPS"/>
</dbReference>
<evidence type="ECO:0000256" key="8">
    <source>
        <dbReference type="HAMAP-Rule" id="MF_00101"/>
    </source>
</evidence>
<dbReference type="EC" id="2.7.8.7" evidence="8"/>
<evidence type="ECO:0000256" key="5">
    <source>
        <dbReference type="ARBA" id="ARBA00022842"/>
    </source>
</evidence>
<keyword evidence="5 8" id="KW-0460">Magnesium</keyword>
<organism evidence="10">
    <name type="scientific">Schaalia odontolytica</name>
    <dbReference type="NCBI Taxonomy" id="1660"/>
    <lineage>
        <taxon>Bacteria</taxon>
        <taxon>Bacillati</taxon>
        <taxon>Actinomycetota</taxon>
        <taxon>Actinomycetes</taxon>
        <taxon>Actinomycetales</taxon>
        <taxon>Actinomycetaceae</taxon>
        <taxon>Schaalia</taxon>
    </lineage>
</organism>
<comment type="cofactor">
    <cofactor evidence="8">
        <name>Mg(2+)</name>
        <dbReference type="ChEBI" id="CHEBI:18420"/>
    </cofactor>
</comment>
<keyword evidence="1 8" id="KW-0444">Lipid biosynthesis</keyword>
<dbReference type="HAMAP" id="MF_00101">
    <property type="entry name" value="AcpS"/>
    <property type="match status" value="1"/>
</dbReference>
<evidence type="ECO:0000256" key="1">
    <source>
        <dbReference type="ARBA" id="ARBA00022516"/>
    </source>
</evidence>
<dbReference type="GO" id="GO:0000287">
    <property type="term" value="F:magnesium ion binding"/>
    <property type="evidence" value="ECO:0007669"/>
    <property type="project" value="UniProtKB-UniRule"/>
</dbReference>
<evidence type="ECO:0000259" key="9">
    <source>
        <dbReference type="Pfam" id="PF01648"/>
    </source>
</evidence>
<comment type="similarity">
    <text evidence="8">Belongs to the P-Pant transferase superfamily. AcpS family.</text>
</comment>
<evidence type="ECO:0000256" key="6">
    <source>
        <dbReference type="ARBA" id="ARBA00023098"/>
    </source>
</evidence>
<dbReference type="InterPro" id="IPR037143">
    <property type="entry name" value="4-PPantetheinyl_Trfase_dom_sf"/>
</dbReference>
<dbReference type="AlphaFoldDB" id="A0A6N2S7B0"/>
<feature type="binding site" evidence="8">
    <location>
        <position position="9"/>
    </location>
    <ligand>
        <name>Mg(2+)</name>
        <dbReference type="ChEBI" id="CHEBI:18420"/>
    </ligand>
</feature>
<dbReference type="Gene3D" id="3.90.470.20">
    <property type="entry name" value="4'-phosphopantetheinyl transferase domain"/>
    <property type="match status" value="1"/>
</dbReference>
<dbReference type="GO" id="GO:0006633">
    <property type="term" value="P:fatty acid biosynthetic process"/>
    <property type="evidence" value="ECO:0007669"/>
    <property type="project" value="UniProtKB-UniRule"/>
</dbReference>
<evidence type="ECO:0000256" key="4">
    <source>
        <dbReference type="ARBA" id="ARBA00022832"/>
    </source>
</evidence>
<feature type="domain" description="4'-phosphopantetheinyl transferase" evidence="9">
    <location>
        <begin position="5"/>
        <end position="143"/>
    </location>
</feature>
<dbReference type="InterPro" id="IPR004568">
    <property type="entry name" value="Ppantetheine-prot_Trfase_dom"/>
</dbReference>
<dbReference type="NCBIfam" id="TIGR00556">
    <property type="entry name" value="pantethn_trn"/>
    <property type="match status" value="1"/>
</dbReference>
<keyword evidence="2 8" id="KW-0808">Transferase</keyword>
<evidence type="ECO:0000313" key="10">
    <source>
        <dbReference type="EMBL" id="VYS87735.1"/>
    </source>
</evidence>
<gene>
    <name evidence="8 10" type="primary">acpS</name>
    <name evidence="10" type="ORF">AOLFYP35_00665</name>
</gene>
<protein>
    <recommendedName>
        <fullName evidence="8">Holo-[acyl-carrier-protein] synthase</fullName>
        <shortName evidence="8">Holo-ACP synthase</shortName>
        <ecNumber evidence="8">2.7.8.7</ecNumber>
    </recommendedName>
    <alternativeName>
        <fullName evidence="8">4'-phosphopantetheinyl transferase AcpS</fullName>
    </alternativeName>
</protein>
<keyword evidence="3 8" id="KW-0479">Metal-binding</keyword>
<name>A0A6N2S7B0_9ACTO</name>
<proteinExistence type="inferred from homology"/>
<comment type="subcellular location">
    <subcellularLocation>
        <location evidence="8">Cytoplasm</location>
    </subcellularLocation>
</comment>
<keyword evidence="6 8" id="KW-0443">Lipid metabolism</keyword>
<comment type="function">
    <text evidence="8">Transfers the 4'-phosphopantetheine moiety from coenzyme A to a Ser of acyl-carrier-protein.</text>
</comment>
<comment type="catalytic activity">
    <reaction evidence="8">
        <text>apo-[ACP] + CoA = holo-[ACP] + adenosine 3',5'-bisphosphate + H(+)</text>
        <dbReference type="Rhea" id="RHEA:12068"/>
        <dbReference type="Rhea" id="RHEA-COMP:9685"/>
        <dbReference type="Rhea" id="RHEA-COMP:9690"/>
        <dbReference type="ChEBI" id="CHEBI:15378"/>
        <dbReference type="ChEBI" id="CHEBI:29999"/>
        <dbReference type="ChEBI" id="CHEBI:57287"/>
        <dbReference type="ChEBI" id="CHEBI:58343"/>
        <dbReference type="ChEBI" id="CHEBI:64479"/>
        <dbReference type="EC" id="2.7.8.7"/>
    </reaction>
</comment>
<feature type="binding site" evidence="8">
    <location>
        <position position="87"/>
    </location>
    <ligand>
        <name>Mg(2+)</name>
        <dbReference type="ChEBI" id="CHEBI:18420"/>
    </ligand>
</feature>
<keyword evidence="4 8" id="KW-0276">Fatty acid metabolism</keyword>
<sequence length="178" mass="19736">MNPTAIGVDLVDVASFGEQLGQEGSVFHRVFTAREWNAAARFTPEQWAPASEASEALSTSHASSGLSMRSMSMRSIQSLAARWAAKEAFIKAWSSLYYGREDPLERDQVNWAEIEVVNDRWGRPSLRFHGAIADALQQTESEISASLTWLVSLSHDGNYAIAWIHAYPSESHSSKDFS</sequence>
<dbReference type="Pfam" id="PF01648">
    <property type="entry name" value="ACPS"/>
    <property type="match status" value="1"/>
</dbReference>
<evidence type="ECO:0000256" key="3">
    <source>
        <dbReference type="ARBA" id="ARBA00022723"/>
    </source>
</evidence>